<evidence type="ECO:0000313" key="2">
    <source>
        <dbReference type="EMBL" id="GBO01073.1"/>
    </source>
</evidence>
<dbReference type="GO" id="GO:0003824">
    <property type="term" value="F:catalytic activity"/>
    <property type="evidence" value="ECO:0007669"/>
    <property type="project" value="InterPro"/>
</dbReference>
<dbReference type="EMBL" id="BGPR01029354">
    <property type="protein sequence ID" value="GBO01087.1"/>
    <property type="molecule type" value="Genomic_DNA"/>
</dbReference>
<sequence>MSVSSNKLALNCGFINLNHARADSNLIENDALQKNLDLVCLNEPYYYQGSICGCPRGYWQIAVDGEPRVDVFIRDTIKFATLEKELDIIALMLNWNNIEYLIINIYCPPSANIESSIARLESICIRFLDKRVIIFGDFNAKSSTWSPRSTDERGRLVLEFVNKLDLFIENSCDSTATYSCEKGESWIDLVISKNIDRTMVNNWQVHNQITASDHRLITYTLSESPRQVKRRSVWKLGNLKILEFKLEMSKLVSYFSRIDLNRDNLEETLSYFCSRLVKICIKCRKNKGLVRKNNSVWWTQNLETERSRIRALRRRFQACLEQTERIRRRITFKREFSKYKKQVLSAKTSSFRGFLEKLVNKNNLGRVKDSLKLGNIELRIEKIRLASGAYIENSEECRNYIVKFHFPMVQVEDTVDSGLITDEVYPEFTLDEIEMCVNKMKRDKAPVKTGFPLA</sequence>
<accession>A0A4Y2TK97</accession>
<name>A0A4Y2TK97_ARAVE</name>
<dbReference type="AlphaFoldDB" id="A0A4Y2TK97"/>
<gene>
    <name evidence="2" type="ORF">AVEN_190505_1</name>
    <name evidence="3" type="ORF">AVEN_88914_1</name>
</gene>
<feature type="domain" description="Endonuclease/exonuclease/phosphatase" evidence="1">
    <location>
        <begin position="101"/>
        <end position="217"/>
    </location>
</feature>
<dbReference type="EMBL" id="BGPR01029350">
    <property type="protein sequence ID" value="GBO01073.1"/>
    <property type="molecule type" value="Genomic_DNA"/>
</dbReference>
<protein>
    <recommendedName>
        <fullName evidence="1">Endonuclease/exonuclease/phosphatase domain-containing protein</fullName>
    </recommendedName>
</protein>
<proteinExistence type="predicted"/>
<dbReference type="OrthoDB" id="6630759at2759"/>
<reference evidence="2 4" key="1">
    <citation type="journal article" date="2019" name="Sci. Rep.">
        <title>Orb-weaving spider Araneus ventricosus genome elucidates the spidroin gene catalogue.</title>
        <authorList>
            <person name="Kono N."/>
            <person name="Nakamura H."/>
            <person name="Ohtoshi R."/>
            <person name="Moran D.A.P."/>
            <person name="Shinohara A."/>
            <person name="Yoshida Y."/>
            <person name="Fujiwara M."/>
            <person name="Mori M."/>
            <person name="Tomita M."/>
            <person name="Arakawa K."/>
        </authorList>
    </citation>
    <scope>NUCLEOTIDE SEQUENCE [LARGE SCALE GENOMIC DNA]</scope>
</reference>
<dbReference type="InterPro" id="IPR036691">
    <property type="entry name" value="Endo/exonu/phosph_ase_sf"/>
</dbReference>
<evidence type="ECO:0000259" key="1">
    <source>
        <dbReference type="Pfam" id="PF14529"/>
    </source>
</evidence>
<comment type="caution">
    <text evidence="2">The sequence shown here is derived from an EMBL/GenBank/DDBJ whole genome shotgun (WGS) entry which is preliminary data.</text>
</comment>
<dbReference type="Proteomes" id="UP000499080">
    <property type="component" value="Unassembled WGS sequence"/>
</dbReference>
<dbReference type="Pfam" id="PF14529">
    <property type="entry name" value="Exo_endo_phos_2"/>
    <property type="match status" value="1"/>
</dbReference>
<organism evidence="2 4">
    <name type="scientific">Araneus ventricosus</name>
    <name type="common">Orbweaver spider</name>
    <name type="synonym">Epeira ventricosa</name>
    <dbReference type="NCBI Taxonomy" id="182803"/>
    <lineage>
        <taxon>Eukaryota</taxon>
        <taxon>Metazoa</taxon>
        <taxon>Ecdysozoa</taxon>
        <taxon>Arthropoda</taxon>
        <taxon>Chelicerata</taxon>
        <taxon>Arachnida</taxon>
        <taxon>Araneae</taxon>
        <taxon>Araneomorphae</taxon>
        <taxon>Entelegynae</taxon>
        <taxon>Araneoidea</taxon>
        <taxon>Araneidae</taxon>
        <taxon>Araneus</taxon>
    </lineage>
</organism>
<dbReference type="SUPFAM" id="SSF56219">
    <property type="entry name" value="DNase I-like"/>
    <property type="match status" value="1"/>
</dbReference>
<dbReference type="PANTHER" id="PTHR33273">
    <property type="entry name" value="DOMAIN-CONTAINING PROTEIN, PUTATIVE-RELATED"/>
    <property type="match status" value="1"/>
</dbReference>
<evidence type="ECO:0000313" key="3">
    <source>
        <dbReference type="EMBL" id="GBO01087.1"/>
    </source>
</evidence>
<dbReference type="Gene3D" id="3.60.10.10">
    <property type="entry name" value="Endonuclease/exonuclease/phosphatase"/>
    <property type="match status" value="1"/>
</dbReference>
<evidence type="ECO:0000313" key="4">
    <source>
        <dbReference type="Proteomes" id="UP000499080"/>
    </source>
</evidence>
<dbReference type="PANTHER" id="PTHR33273:SF4">
    <property type="entry name" value="ENDONUCLEASE_EXONUCLEASE_PHOSPHATASE DOMAIN-CONTAINING PROTEIN"/>
    <property type="match status" value="1"/>
</dbReference>
<keyword evidence="4" id="KW-1185">Reference proteome</keyword>
<dbReference type="InterPro" id="IPR005135">
    <property type="entry name" value="Endo/exonuclease/phosphatase"/>
</dbReference>